<gene>
    <name evidence="5" type="ORF">ACE1CI_34490</name>
</gene>
<dbReference type="SMART" id="SM00448">
    <property type="entry name" value="REC"/>
    <property type="match status" value="1"/>
</dbReference>
<evidence type="ECO:0000313" key="6">
    <source>
        <dbReference type="Proteomes" id="UP001576784"/>
    </source>
</evidence>
<name>A0ABV4Y3L6_9CYAN</name>
<dbReference type="Pfam" id="PF00072">
    <property type="entry name" value="Response_reg"/>
    <property type="match status" value="1"/>
</dbReference>
<comment type="caution">
    <text evidence="5">The sequence shown here is derived from an EMBL/GenBank/DDBJ whole genome shotgun (WGS) entry which is preliminary data.</text>
</comment>
<dbReference type="InterPro" id="IPR011006">
    <property type="entry name" value="CheY-like_superfamily"/>
</dbReference>
<dbReference type="PANTHER" id="PTHR44591:SF14">
    <property type="entry name" value="PROTEIN PILG"/>
    <property type="match status" value="1"/>
</dbReference>
<protein>
    <submittedName>
        <fullName evidence="5">Response regulator transcription factor</fullName>
    </submittedName>
</protein>
<dbReference type="InterPro" id="IPR001789">
    <property type="entry name" value="Sig_transdc_resp-reg_receiver"/>
</dbReference>
<dbReference type="PROSITE" id="PS50110">
    <property type="entry name" value="RESPONSE_REGULATORY"/>
    <property type="match status" value="1"/>
</dbReference>
<dbReference type="InterPro" id="IPR050595">
    <property type="entry name" value="Bact_response_regulator"/>
</dbReference>
<dbReference type="RefSeq" id="WP_413267656.1">
    <property type="nucleotide sequence ID" value="NZ_JBHFNR010000275.1"/>
</dbReference>
<dbReference type="EMBL" id="JBHFNR010000275">
    <property type="protein sequence ID" value="MFB2898053.1"/>
    <property type="molecule type" value="Genomic_DNA"/>
</dbReference>
<feature type="domain" description="Response regulatory" evidence="4">
    <location>
        <begin position="14"/>
        <end position="130"/>
    </location>
</feature>
<evidence type="ECO:0000256" key="1">
    <source>
        <dbReference type="ARBA" id="ARBA00022553"/>
    </source>
</evidence>
<dbReference type="PANTHER" id="PTHR44591">
    <property type="entry name" value="STRESS RESPONSE REGULATOR PROTEIN 1"/>
    <property type="match status" value="1"/>
</dbReference>
<organism evidence="5 6">
    <name type="scientific">Floridaenema flaviceps BLCC-F50</name>
    <dbReference type="NCBI Taxonomy" id="3153642"/>
    <lineage>
        <taxon>Bacteria</taxon>
        <taxon>Bacillati</taxon>
        <taxon>Cyanobacteriota</taxon>
        <taxon>Cyanophyceae</taxon>
        <taxon>Oscillatoriophycideae</taxon>
        <taxon>Aerosakkonematales</taxon>
        <taxon>Aerosakkonemataceae</taxon>
        <taxon>Floridanema</taxon>
        <taxon>Floridanema flaviceps</taxon>
    </lineage>
</organism>
<dbReference type="Proteomes" id="UP001576784">
    <property type="component" value="Unassembled WGS sequence"/>
</dbReference>
<accession>A0ABV4Y3L6</accession>
<proteinExistence type="predicted"/>
<keyword evidence="6" id="KW-1185">Reference proteome</keyword>
<feature type="modified residue" description="4-aspartylphosphate" evidence="3">
    <location>
        <position position="63"/>
    </location>
</feature>
<evidence type="ECO:0000259" key="4">
    <source>
        <dbReference type="PROSITE" id="PS50110"/>
    </source>
</evidence>
<sequence length="131" mass="14584">MPTITQGREEYMGTVLLVEDSTTDREIMSRHLQQLGFSVVIAKNSEEAQTKLQLQKPNLIILDVILPGQSGFELCREIKSDPDTSQIPVVICSTKDTEVDKLWGSMLGADAYLPKPVQANELVQTIKQVIK</sequence>
<keyword evidence="1 3" id="KW-0597">Phosphoprotein</keyword>
<evidence type="ECO:0000256" key="2">
    <source>
        <dbReference type="ARBA" id="ARBA00023012"/>
    </source>
</evidence>
<evidence type="ECO:0000256" key="3">
    <source>
        <dbReference type="PROSITE-ProRule" id="PRU00169"/>
    </source>
</evidence>
<keyword evidence="2" id="KW-0902">Two-component regulatory system</keyword>
<evidence type="ECO:0000313" key="5">
    <source>
        <dbReference type="EMBL" id="MFB2898053.1"/>
    </source>
</evidence>
<dbReference type="Gene3D" id="3.40.50.2300">
    <property type="match status" value="1"/>
</dbReference>
<reference evidence="5 6" key="1">
    <citation type="submission" date="2024-09" db="EMBL/GenBank/DDBJ databases">
        <title>Floridaenema gen nov. (Aerosakkonemataceae, Aerosakkonematales ord. nov., Cyanobacteria) from benthic tropical and subtropical fresh waters, with the description of four new species.</title>
        <authorList>
            <person name="Moretto J.A."/>
            <person name="Berthold D.E."/>
            <person name="Lefler F.W."/>
            <person name="Huang I.-S."/>
            <person name="Laughinghouse H. IV."/>
        </authorList>
    </citation>
    <scope>NUCLEOTIDE SEQUENCE [LARGE SCALE GENOMIC DNA]</scope>
    <source>
        <strain evidence="5 6">BLCC-F50</strain>
    </source>
</reference>
<dbReference type="SUPFAM" id="SSF52172">
    <property type="entry name" value="CheY-like"/>
    <property type="match status" value="1"/>
</dbReference>